<sequence>MRLSAPLAVKRTEFSMTALESAGTAPFHSERTLSCRTVFAKQSNRPEKTSVHVKDRTNDTAGRFPQVQRHALRMPRREVECALTAPCTGIQPD</sequence>
<dbReference type="Proteomes" id="UP000481153">
    <property type="component" value="Unassembled WGS sequence"/>
</dbReference>
<reference evidence="1 2" key="1">
    <citation type="submission" date="2019-07" db="EMBL/GenBank/DDBJ databases">
        <title>Genomics analysis of Aphanomyces spp. identifies a new class of oomycete effector associated with host adaptation.</title>
        <authorList>
            <person name="Gaulin E."/>
        </authorList>
    </citation>
    <scope>NUCLEOTIDE SEQUENCE [LARGE SCALE GENOMIC DNA]</scope>
    <source>
        <strain evidence="1 2">ATCC 201684</strain>
    </source>
</reference>
<protein>
    <submittedName>
        <fullName evidence="1">Uncharacterized protein</fullName>
    </submittedName>
</protein>
<dbReference type="EMBL" id="VJMJ01000036">
    <property type="protein sequence ID" value="KAF0741580.1"/>
    <property type="molecule type" value="Genomic_DNA"/>
</dbReference>
<gene>
    <name evidence="1" type="ORF">Ae201684_003261</name>
</gene>
<dbReference type="AlphaFoldDB" id="A0A6G0XMD7"/>
<organism evidence="1 2">
    <name type="scientific">Aphanomyces euteiches</name>
    <dbReference type="NCBI Taxonomy" id="100861"/>
    <lineage>
        <taxon>Eukaryota</taxon>
        <taxon>Sar</taxon>
        <taxon>Stramenopiles</taxon>
        <taxon>Oomycota</taxon>
        <taxon>Saprolegniomycetes</taxon>
        <taxon>Saprolegniales</taxon>
        <taxon>Verrucalvaceae</taxon>
        <taxon>Aphanomyces</taxon>
    </lineage>
</organism>
<proteinExistence type="predicted"/>
<comment type="caution">
    <text evidence="1">The sequence shown here is derived from an EMBL/GenBank/DDBJ whole genome shotgun (WGS) entry which is preliminary data.</text>
</comment>
<evidence type="ECO:0000313" key="2">
    <source>
        <dbReference type="Proteomes" id="UP000481153"/>
    </source>
</evidence>
<evidence type="ECO:0000313" key="1">
    <source>
        <dbReference type="EMBL" id="KAF0741580.1"/>
    </source>
</evidence>
<name>A0A6G0XMD7_9STRA</name>
<keyword evidence="2" id="KW-1185">Reference proteome</keyword>
<accession>A0A6G0XMD7</accession>